<feature type="modified residue" description="N6-carboxylysine" evidence="17">
    <location>
        <position position="777"/>
    </location>
</feature>
<dbReference type="InterPro" id="IPR005930">
    <property type="entry name" value="Pyruv_COase"/>
</dbReference>
<feature type="binding site" evidence="16">
    <location>
        <position position="607"/>
    </location>
    <ligand>
        <name>Mn(2+)</name>
        <dbReference type="ChEBI" id="CHEBI:29035"/>
    </ligand>
</feature>
<dbReference type="InterPro" id="IPR005481">
    <property type="entry name" value="BC-like_N"/>
</dbReference>
<feature type="binding site" description="via carbamate group" evidence="16">
    <location>
        <position position="777"/>
    </location>
    <ligand>
        <name>Mn(2+)</name>
        <dbReference type="ChEBI" id="CHEBI:29035"/>
    </ligand>
</feature>
<dbReference type="SUPFAM" id="SSF51246">
    <property type="entry name" value="Rudiment single hybrid motif"/>
    <property type="match status" value="1"/>
</dbReference>
<dbReference type="Gene3D" id="3.20.20.70">
    <property type="entry name" value="Aldolase class I"/>
    <property type="match status" value="1"/>
</dbReference>
<dbReference type="Pfam" id="PF00289">
    <property type="entry name" value="Biotin_carb_N"/>
    <property type="match status" value="1"/>
</dbReference>
<feature type="binding site" evidence="15">
    <location>
        <position position="295"/>
    </location>
    <ligand>
        <name>ATP</name>
        <dbReference type="ChEBI" id="CHEBI:30616"/>
    </ligand>
</feature>
<dbReference type="InterPro" id="IPR011761">
    <property type="entry name" value="ATP-grasp"/>
</dbReference>
<dbReference type="InterPro" id="IPR000089">
    <property type="entry name" value="Biotin_lipoyl"/>
</dbReference>
<dbReference type="OrthoDB" id="196847at2759"/>
<evidence type="ECO:0000256" key="16">
    <source>
        <dbReference type="PIRSR" id="PIRSR001594-3"/>
    </source>
</evidence>
<dbReference type="InterPro" id="IPR011054">
    <property type="entry name" value="Rudment_hybrid_motif"/>
</dbReference>
<evidence type="ECO:0000256" key="7">
    <source>
        <dbReference type="ARBA" id="ARBA00022723"/>
    </source>
</evidence>
<dbReference type="SMART" id="SM00878">
    <property type="entry name" value="Biotin_carb_C"/>
    <property type="match status" value="1"/>
</dbReference>
<name>A0A316YXP7_9BASI</name>
<dbReference type="FunFam" id="2.40.50.100:FF:000003">
    <property type="entry name" value="Acetyl-CoA carboxylase biotin carboxyl carrier protein"/>
    <property type="match status" value="1"/>
</dbReference>
<keyword evidence="5" id="KW-0312">Gluconeogenesis</keyword>
<dbReference type="InterPro" id="IPR011053">
    <property type="entry name" value="Single_hybrid_motif"/>
</dbReference>
<evidence type="ECO:0000256" key="2">
    <source>
        <dbReference type="ARBA" id="ARBA00002380"/>
    </source>
</evidence>
<reference evidence="23" key="1">
    <citation type="journal article" date="2018" name="Mol. Biol. Evol.">
        <title>Broad Genomic Sampling Reveals a Smut Pathogenic Ancestry of the Fungal Clade Ustilaginomycotina.</title>
        <authorList>
            <person name="Kijpornyongpan T."/>
            <person name="Mondo S.J."/>
            <person name="Barry K."/>
            <person name="Sandor L."/>
            <person name="Lee J."/>
            <person name="Lipzen A."/>
            <person name="Pangilinan J."/>
            <person name="LaButti K."/>
            <person name="Hainaut M."/>
            <person name="Henrissat B."/>
            <person name="Grigoriev I.V."/>
            <person name="Spatafora J.W."/>
            <person name="Aime M.C."/>
        </authorList>
    </citation>
    <scope>NUCLEOTIDE SEQUENCE [LARGE SCALE GENOMIC DNA]</scope>
    <source>
        <strain evidence="23">MCA 4198</strain>
    </source>
</reference>
<dbReference type="InterPro" id="IPR011764">
    <property type="entry name" value="Biotin_carboxylation_dom"/>
</dbReference>
<dbReference type="CDD" id="cd07937">
    <property type="entry name" value="DRE_TIM_PC_TC_5S"/>
    <property type="match status" value="1"/>
</dbReference>
<dbReference type="Pfam" id="PF00682">
    <property type="entry name" value="HMGL-like"/>
    <property type="match status" value="1"/>
</dbReference>
<dbReference type="Gene3D" id="2.40.50.100">
    <property type="match status" value="1"/>
</dbReference>
<keyword evidence="23" id="KW-0670">Pyruvate</keyword>
<evidence type="ECO:0000256" key="17">
    <source>
        <dbReference type="PIRSR" id="PIRSR001594-4"/>
    </source>
</evidence>
<dbReference type="InterPro" id="IPR001882">
    <property type="entry name" value="Biotin_BS"/>
</dbReference>
<keyword evidence="7 16" id="KW-0479">Metal-binding</keyword>
<keyword evidence="6 13" id="KW-0436">Ligase</keyword>
<dbReference type="PIRSF" id="PIRSF001594">
    <property type="entry name" value="Pyruv_carbox"/>
    <property type="match status" value="1"/>
</dbReference>
<dbReference type="SUPFAM" id="SSF51230">
    <property type="entry name" value="Single hybrid motif"/>
    <property type="match status" value="1"/>
</dbReference>
<dbReference type="Pfam" id="PF00364">
    <property type="entry name" value="Biotin_lipoyl"/>
    <property type="match status" value="1"/>
</dbReference>
<dbReference type="GO" id="GO:0005737">
    <property type="term" value="C:cytoplasm"/>
    <property type="evidence" value="ECO:0007669"/>
    <property type="project" value="TreeGrafter"/>
</dbReference>
<sequence length="1212" mass="133196">MPPLEPETAQAPKGTSKSVFVDPSFDSTPGTPGTHTAHGLPPTINRIRRGMHGEASNDGQLKKLMVANRGEIAIRIFRTAHELAMTTVSIYSFEDRMTAHRYKADEAYQVGKGLNPIQAYLNIPEIVQLAVDHGVDMIHPGYGFLSENPEFAKAVEEAGIAFIGPRPETIDGLGDKTKARDLAKKAGVSIVPGTPGPIEKYTDAAGFVEEVGFPVIIKAAMGGGGRGMRVVRNQEEFEESFARAKSEAQNAFGDPTVFIERFLDRPKHIEVQILADGQGNVVHLFERDCSVQRRHQKVVEVAPASNLPDETRQNILNDAVKLAKTANYRNAGTCEFLVDQQGRHYFIEINPRLQVEHTITEEITGIDIVGAQIQIAAGATLEDLGLSQQTIQKRGAAIQCRITTEDPALNFAPDTGRIEVYRSAGGNGVRLDAGSGFAGAQITPHYDSLLVKVTCRGATYEVARRKMLRALVEFRIRGVKTNIPFLFRLLTHEAFAEARTWTTMIDDTPELFKLVPSKNRAQKLLAYIGDMAVNGSSIAGQDGEPGLKDEIQIPAFTDPKDPSKPLDTSHPCQEGWRNIIVNEGPEAFAKAVRAYKGTLIMDTTWRDAHQSLFATRLRTIDMVNIAKETSHVLKNAFSLECWGGATFDVAMRFLYEDPWERLRKLRKLVPNIPFQALVRGANAVGYTSYPDNVIYEFSKKAVENGLDIFRVFDSLNAIDSLRLGIDAAKKAGGVVEGTLCYTGDVANPKKHPKYTLDYYLNLTDELVKMGIHILGIKDMAGLLKPAAARLLVGGIRKKYPDLVIHVHSHDTAGIALSSMLACAEAGADVVDVAIDSMSGLTSQPSMGALVSALEQTGLGPGIRHEDIQNLNLYWTQVRNLYSCFEANLRASDSSVFDHEMPGGQYTNLRMQCEANGLGEQWNQIKDAYIHANQLLGDIVKVTPSSKVCGDLAQFLVANEMSPKDFVDKVDKLDLPESVYEYFQGRLGVPPGGFPEFRDKLLRGRKKVEGRPGADLEPADFVKIKKDLAKRYNRNFSTTDAISWALYPKVFEQFQDFIEQYGDLSNLPTRYFLGKPREGEEIHAYIERGKLLIVRLLAVGVLSETAQREVYFELNSEPRSIVVDDRKASVGTERREKASADPGSVGSPLSGVCVEVRVQEGGNVKAGDPLVVMSAMKMDTVVSAPVSGKVERIVVAANDSVSQGDLLMEIKHE</sequence>
<evidence type="ECO:0000256" key="12">
    <source>
        <dbReference type="ARBA" id="ARBA00049382"/>
    </source>
</evidence>
<evidence type="ECO:0000256" key="10">
    <source>
        <dbReference type="ARBA" id="ARBA00023267"/>
    </source>
</evidence>
<comment type="function">
    <text evidence="13">Catalyzes a 2-step reaction, involving the ATP-dependent carboxylation of the covalently attached biotin in the first step and the transfer of the carboxyl group to pyruvate in the second.</text>
</comment>
<evidence type="ECO:0000256" key="11">
    <source>
        <dbReference type="ARBA" id="ARBA00023268"/>
    </source>
</evidence>
<organism evidence="23 24">
    <name type="scientific">Acaromyces ingoldii</name>
    <dbReference type="NCBI Taxonomy" id="215250"/>
    <lineage>
        <taxon>Eukaryota</taxon>
        <taxon>Fungi</taxon>
        <taxon>Dikarya</taxon>
        <taxon>Basidiomycota</taxon>
        <taxon>Ustilaginomycotina</taxon>
        <taxon>Exobasidiomycetes</taxon>
        <taxon>Exobasidiales</taxon>
        <taxon>Cryptobasidiaceae</taxon>
        <taxon>Acaromyces</taxon>
    </lineage>
</organism>
<dbReference type="CDD" id="cd06850">
    <property type="entry name" value="biotinyl_domain"/>
    <property type="match status" value="1"/>
</dbReference>
<evidence type="ECO:0000256" key="18">
    <source>
        <dbReference type="SAM" id="MobiDB-lite"/>
    </source>
</evidence>
<dbReference type="FunCoup" id="A0A316YXP7">
    <property type="interactions" value="334"/>
</dbReference>
<dbReference type="PROSITE" id="PS00867">
    <property type="entry name" value="CPSASE_2"/>
    <property type="match status" value="1"/>
</dbReference>
<dbReference type="EC" id="6.4.1.1" evidence="4 13"/>
<feature type="active site" evidence="14">
    <location>
        <position position="352"/>
    </location>
</feature>
<dbReference type="GO" id="GO:0004736">
    <property type="term" value="F:pyruvate carboxylase activity"/>
    <property type="evidence" value="ECO:0007669"/>
    <property type="project" value="UniProtKB-EC"/>
</dbReference>
<evidence type="ECO:0000256" key="9">
    <source>
        <dbReference type="ARBA" id="ARBA00022840"/>
    </source>
</evidence>
<dbReference type="PROSITE" id="PS50979">
    <property type="entry name" value="BC"/>
    <property type="match status" value="1"/>
</dbReference>
<dbReference type="SUPFAM" id="SSF89000">
    <property type="entry name" value="post-HMGL domain-like"/>
    <property type="match status" value="1"/>
</dbReference>
<evidence type="ECO:0000256" key="1">
    <source>
        <dbReference type="ARBA" id="ARBA00001953"/>
    </source>
</evidence>
<dbReference type="PROSITE" id="PS50968">
    <property type="entry name" value="BIOTINYL_LIPOYL"/>
    <property type="match status" value="1"/>
</dbReference>
<dbReference type="InterPro" id="IPR016185">
    <property type="entry name" value="PreATP-grasp_dom_sf"/>
</dbReference>
<comment type="function">
    <text evidence="2">Pyruvate carboxylase catalyzes a 2-step reaction, involving the ATP-dependent carboxylation of the covalently attached biotin in the first step and the transfer of the carboxyl group to pyruvate in the second.</text>
</comment>
<dbReference type="NCBIfam" id="NF006761">
    <property type="entry name" value="PRK09282.1"/>
    <property type="match status" value="1"/>
</dbReference>
<feature type="binding site" evidence="16">
    <location>
        <position position="809"/>
    </location>
    <ligand>
        <name>Mn(2+)</name>
        <dbReference type="ChEBI" id="CHEBI:29035"/>
    </ligand>
</feature>
<feature type="domain" description="Biotin carboxylation" evidence="21">
    <location>
        <begin position="60"/>
        <end position="510"/>
    </location>
</feature>
<dbReference type="PROSITE" id="PS00188">
    <property type="entry name" value="BIOTIN"/>
    <property type="match status" value="1"/>
</dbReference>
<dbReference type="SUPFAM" id="SSF52440">
    <property type="entry name" value="PreATP-grasp domain"/>
    <property type="match status" value="1"/>
</dbReference>
<gene>
    <name evidence="23" type="ORF">FA10DRAFT_257702</name>
</gene>
<dbReference type="Gene3D" id="3.30.470.20">
    <property type="entry name" value="ATP-grasp fold, B domain"/>
    <property type="match status" value="1"/>
</dbReference>
<keyword evidence="10 13" id="KW-0092">Biotin</keyword>
<dbReference type="GO" id="GO:0046872">
    <property type="term" value="F:metal ion binding"/>
    <property type="evidence" value="ECO:0007669"/>
    <property type="project" value="UniProtKB-KW"/>
</dbReference>
<comment type="pathway">
    <text evidence="3">Carbohydrate biosynthesis; gluconeogenesis.</text>
</comment>
<dbReference type="AlphaFoldDB" id="A0A316YXP7"/>
<evidence type="ECO:0000256" key="13">
    <source>
        <dbReference type="PIRNR" id="PIRNR001594"/>
    </source>
</evidence>
<dbReference type="FunFam" id="3.20.20.70:FF:000033">
    <property type="entry name" value="Pyruvate carboxylase"/>
    <property type="match status" value="1"/>
</dbReference>
<feature type="compositionally biased region" description="Low complexity" evidence="18">
    <location>
        <begin position="28"/>
        <end position="40"/>
    </location>
</feature>
<keyword evidence="9 13" id="KW-0067">ATP-binding</keyword>
<dbReference type="Proteomes" id="UP000245768">
    <property type="component" value="Unassembled WGS sequence"/>
</dbReference>
<dbReference type="FunFam" id="3.30.1490.20:FF:000018">
    <property type="entry name" value="Biotin carboxylase"/>
    <property type="match status" value="1"/>
</dbReference>
<dbReference type="UniPathway" id="UPA00138"/>
<dbReference type="FunFam" id="3.40.50.20:FF:000010">
    <property type="entry name" value="Propionyl-CoA carboxylase subunit alpha"/>
    <property type="match status" value="1"/>
</dbReference>
<comment type="catalytic activity">
    <reaction evidence="12 13">
        <text>hydrogencarbonate + pyruvate + ATP = oxaloacetate + ADP + phosphate + H(+)</text>
        <dbReference type="Rhea" id="RHEA:20844"/>
        <dbReference type="ChEBI" id="CHEBI:15361"/>
        <dbReference type="ChEBI" id="CHEBI:15378"/>
        <dbReference type="ChEBI" id="CHEBI:16452"/>
        <dbReference type="ChEBI" id="CHEBI:17544"/>
        <dbReference type="ChEBI" id="CHEBI:30616"/>
        <dbReference type="ChEBI" id="CHEBI:43474"/>
        <dbReference type="ChEBI" id="CHEBI:456216"/>
        <dbReference type="EC" id="6.4.1.1"/>
    </reaction>
</comment>
<dbReference type="GeneID" id="37041786"/>
<keyword evidence="24" id="KW-1185">Reference proteome</keyword>
<feature type="binding site" evidence="15">
    <location>
        <position position="176"/>
    </location>
    <ligand>
        <name>ATP</name>
        <dbReference type="ChEBI" id="CHEBI:30616"/>
    </ligand>
</feature>
<dbReference type="PROSITE" id="PS00866">
    <property type="entry name" value="CPSASE_1"/>
    <property type="match status" value="1"/>
</dbReference>
<accession>A0A316YXP7</accession>
<dbReference type="SUPFAM" id="SSF51569">
    <property type="entry name" value="Aldolase"/>
    <property type="match status" value="1"/>
</dbReference>
<proteinExistence type="predicted"/>
<dbReference type="InterPro" id="IPR055268">
    <property type="entry name" value="PCB-like"/>
</dbReference>
<dbReference type="SUPFAM" id="SSF56059">
    <property type="entry name" value="Glutathione synthetase ATP-binding domain-like"/>
    <property type="match status" value="1"/>
</dbReference>
<keyword evidence="8 13" id="KW-0547">Nucleotide-binding</keyword>
<dbReference type="InterPro" id="IPR005482">
    <property type="entry name" value="Biotin_COase_C"/>
</dbReference>
<dbReference type="InterPro" id="IPR003379">
    <property type="entry name" value="Carboxylase_cons_dom"/>
</dbReference>
<feature type="domain" description="Pyruvate carboxyltransferase" evidence="22">
    <location>
        <begin position="598"/>
        <end position="868"/>
    </location>
</feature>
<evidence type="ECO:0000256" key="15">
    <source>
        <dbReference type="PIRSR" id="PIRSR001594-2"/>
    </source>
</evidence>
<feature type="domain" description="ATP-grasp" evidence="20">
    <location>
        <begin position="180"/>
        <end position="377"/>
    </location>
</feature>
<evidence type="ECO:0000256" key="14">
    <source>
        <dbReference type="PIRSR" id="PIRSR001594-1"/>
    </source>
</evidence>
<dbReference type="GO" id="GO:0005524">
    <property type="term" value="F:ATP binding"/>
    <property type="evidence" value="ECO:0007669"/>
    <property type="project" value="UniProtKB-UniRule"/>
</dbReference>
<dbReference type="PANTHER" id="PTHR43778">
    <property type="entry name" value="PYRUVATE CARBOXYLASE"/>
    <property type="match status" value="1"/>
</dbReference>
<evidence type="ECO:0000313" key="24">
    <source>
        <dbReference type="Proteomes" id="UP000245768"/>
    </source>
</evidence>
<keyword evidence="11" id="KW-0511">Multifunctional enzyme</keyword>
<feature type="binding site" evidence="15">
    <location>
        <position position="260"/>
    </location>
    <ligand>
        <name>ATP</name>
        <dbReference type="ChEBI" id="CHEBI:30616"/>
    </ligand>
</feature>
<dbReference type="STRING" id="215250.A0A316YXP7"/>
<evidence type="ECO:0000313" key="23">
    <source>
        <dbReference type="EMBL" id="PWN93408.1"/>
    </source>
</evidence>
<dbReference type="NCBIfam" id="NF009554">
    <property type="entry name" value="PRK12999.1"/>
    <property type="match status" value="1"/>
</dbReference>
<dbReference type="RefSeq" id="XP_025380606.1">
    <property type="nucleotide sequence ID" value="XM_025519870.1"/>
</dbReference>
<dbReference type="InterPro" id="IPR005479">
    <property type="entry name" value="CPAse_ATP-bd"/>
</dbReference>
<dbReference type="Pfam" id="PF02786">
    <property type="entry name" value="CPSase_L_D2"/>
    <property type="match status" value="1"/>
</dbReference>
<dbReference type="PROSITE" id="PS50991">
    <property type="entry name" value="PYR_CT"/>
    <property type="match status" value="1"/>
</dbReference>
<dbReference type="Pfam" id="PF02436">
    <property type="entry name" value="PYC_OADA"/>
    <property type="match status" value="1"/>
</dbReference>
<evidence type="ECO:0000259" key="19">
    <source>
        <dbReference type="PROSITE" id="PS50968"/>
    </source>
</evidence>
<evidence type="ECO:0000259" key="22">
    <source>
        <dbReference type="PROSITE" id="PS50991"/>
    </source>
</evidence>
<evidence type="ECO:0000256" key="4">
    <source>
        <dbReference type="ARBA" id="ARBA00013057"/>
    </source>
</evidence>
<dbReference type="EMBL" id="KZ819634">
    <property type="protein sequence ID" value="PWN93408.1"/>
    <property type="molecule type" value="Genomic_DNA"/>
</dbReference>
<dbReference type="InterPro" id="IPR000891">
    <property type="entry name" value="PYR_CT"/>
</dbReference>
<feature type="binding site" evidence="15">
    <location>
        <position position="942"/>
    </location>
    <ligand>
        <name>substrate</name>
    </ligand>
</feature>
<dbReference type="InterPro" id="IPR013785">
    <property type="entry name" value="Aldolase_TIM"/>
</dbReference>
<dbReference type="FunFam" id="3.30.470.20:FF:000012">
    <property type="entry name" value="Pyruvate carboxylase"/>
    <property type="match status" value="1"/>
</dbReference>
<feature type="binding site" evidence="15">
    <location>
        <position position="679"/>
    </location>
    <ligand>
        <name>substrate</name>
    </ligand>
</feature>
<feature type="region of interest" description="Disordered" evidence="18">
    <location>
        <begin position="1"/>
        <end position="40"/>
    </location>
</feature>
<dbReference type="NCBIfam" id="TIGR01235">
    <property type="entry name" value="pyruv_carbox"/>
    <property type="match status" value="1"/>
</dbReference>
<evidence type="ECO:0000259" key="20">
    <source>
        <dbReference type="PROSITE" id="PS50975"/>
    </source>
</evidence>
<feature type="binding site" evidence="16">
    <location>
        <position position="807"/>
    </location>
    <ligand>
        <name>Mn(2+)</name>
        <dbReference type="ChEBI" id="CHEBI:29035"/>
    </ligand>
</feature>
<dbReference type="GO" id="GO:0006094">
    <property type="term" value="P:gluconeogenesis"/>
    <property type="evidence" value="ECO:0007669"/>
    <property type="project" value="UniProtKB-UniPathway"/>
</dbReference>
<protein>
    <recommendedName>
        <fullName evidence="4 13">Pyruvate carboxylase</fullName>
        <ecNumber evidence="4 13">6.4.1.1</ecNumber>
    </recommendedName>
</protein>
<comment type="cofactor">
    <cofactor evidence="1 13">
        <name>biotin</name>
        <dbReference type="ChEBI" id="CHEBI:57586"/>
    </cofactor>
</comment>
<evidence type="ECO:0000256" key="6">
    <source>
        <dbReference type="ARBA" id="ARBA00022598"/>
    </source>
</evidence>
<evidence type="ECO:0000259" key="21">
    <source>
        <dbReference type="PROSITE" id="PS50979"/>
    </source>
</evidence>
<dbReference type="PANTHER" id="PTHR43778:SF2">
    <property type="entry name" value="PYRUVATE CARBOXYLASE, MITOCHONDRIAL"/>
    <property type="match status" value="1"/>
</dbReference>
<feature type="modified residue" description="N6-biotinyllysine" evidence="17">
    <location>
        <position position="1176"/>
    </location>
</feature>
<evidence type="ECO:0000256" key="3">
    <source>
        <dbReference type="ARBA" id="ARBA00004742"/>
    </source>
</evidence>
<feature type="domain" description="Lipoyl-binding" evidence="19">
    <location>
        <begin position="1132"/>
        <end position="1210"/>
    </location>
</feature>
<dbReference type="InParanoid" id="A0A316YXP7"/>
<dbReference type="PROSITE" id="PS50975">
    <property type="entry name" value="ATP_GRASP"/>
    <property type="match status" value="1"/>
</dbReference>
<dbReference type="Pfam" id="PF02785">
    <property type="entry name" value="Biotin_carb_C"/>
    <property type="match status" value="1"/>
</dbReference>
<evidence type="ECO:0000256" key="5">
    <source>
        <dbReference type="ARBA" id="ARBA00022432"/>
    </source>
</evidence>
<evidence type="ECO:0000256" key="8">
    <source>
        <dbReference type="ARBA" id="ARBA00022741"/>
    </source>
</evidence>